<dbReference type="Gene3D" id="1.10.10.1410">
    <property type="match status" value="1"/>
</dbReference>
<evidence type="ECO:0000256" key="4">
    <source>
        <dbReference type="ARBA" id="ARBA00022980"/>
    </source>
</evidence>
<keyword evidence="8" id="KW-1185">Reference proteome</keyword>
<name>A0A8J5IKA9_ZINOF</name>
<keyword evidence="4" id="KW-0689">Ribosomal protein</keyword>
<evidence type="ECO:0000256" key="5">
    <source>
        <dbReference type="ARBA" id="ARBA00023274"/>
    </source>
</evidence>
<dbReference type="InterPro" id="IPR027534">
    <property type="entry name" value="Ribosomal_P1/P2"/>
</dbReference>
<dbReference type="Pfam" id="PF00428">
    <property type="entry name" value="Ribosomal_60s"/>
    <property type="match status" value="1"/>
</dbReference>
<dbReference type="InterPro" id="IPR044076">
    <property type="entry name" value="Ribosomal_P2"/>
</dbReference>
<dbReference type="EMBL" id="JACMSC010000001">
    <property type="protein sequence ID" value="KAG6536585.1"/>
    <property type="molecule type" value="Genomic_DNA"/>
</dbReference>
<dbReference type="PANTHER" id="PTHR21141:SF5">
    <property type="entry name" value="LARGE RIBOSOMAL SUBUNIT PROTEIN P2"/>
    <property type="match status" value="1"/>
</dbReference>
<evidence type="ECO:0000256" key="3">
    <source>
        <dbReference type="ARBA" id="ARBA00011266"/>
    </source>
</evidence>
<dbReference type="HAMAP" id="MF_01478">
    <property type="entry name" value="Ribosomal_L12_arch"/>
    <property type="match status" value="1"/>
</dbReference>
<accession>A0A8J5IKA9</accession>
<organism evidence="7 8">
    <name type="scientific">Zingiber officinale</name>
    <name type="common">Ginger</name>
    <name type="synonym">Amomum zingiber</name>
    <dbReference type="NCBI Taxonomy" id="94328"/>
    <lineage>
        <taxon>Eukaryota</taxon>
        <taxon>Viridiplantae</taxon>
        <taxon>Streptophyta</taxon>
        <taxon>Embryophyta</taxon>
        <taxon>Tracheophyta</taxon>
        <taxon>Spermatophyta</taxon>
        <taxon>Magnoliopsida</taxon>
        <taxon>Liliopsida</taxon>
        <taxon>Zingiberales</taxon>
        <taxon>Zingiberaceae</taxon>
        <taxon>Zingiber</taxon>
    </lineage>
</organism>
<feature type="region of interest" description="Disordered" evidence="6">
    <location>
        <begin position="87"/>
        <end position="112"/>
    </location>
</feature>
<dbReference type="GO" id="GO:0002182">
    <property type="term" value="P:cytoplasmic translational elongation"/>
    <property type="evidence" value="ECO:0007669"/>
    <property type="project" value="InterPro"/>
</dbReference>
<evidence type="ECO:0000256" key="1">
    <source>
        <dbReference type="ARBA" id="ARBA00003362"/>
    </source>
</evidence>
<reference evidence="7 8" key="1">
    <citation type="submission" date="2020-08" db="EMBL/GenBank/DDBJ databases">
        <title>Plant Genome Project.</title>
        <authorList>
            <person name="Zhang R.-G."/>
        </authorList>
    </citation>
    <scope>NUCLEOTIDE SEQUENCE [LARGE SCALE GENOMIC DNA]</scope>
    <source>
        <tissue evidence="7">Rhizome</tissue>
    </source>
</reference>
<comment type="subunit">
    <text evidence="3">P1 and P2 exist as dimers at the large ribosomal subunit.</text>
</comment>
<keyword evidence="5" id="KW-0687">Ribonucleoprotein</keyword>
<evidence type="ECO:0000313" key="8">
    <source>
        <dbReference type="Proteomes" id="UP000734854"/>
    </source>
</evidence>
<sequence length="354" mass="38292">MKIVAAYLRAVLGGNPNPSADDIRSILESGRTLFPLIFILVSFRINHFLAEVKGKDITEVIAAGREKFASVPSGGSVAAIGVAAPGSGGAGGTPAAEEPKKEEKVEEKEESDEVKLPVFPSRKFLFGIFNPAVVARKGVATLSSSKNLTATRTVSIQKPSVLKEKSKLSSGQPSKNAKNVTNVAAKNITSIGIAQENQAIKRQKLDDGRSKQIHNLKNRVLLHKSRLGLASAPDVHSSGAKVGQGEKPLQQGMELYPRIGKNFDIKHMRKALICQTTSGTIKKLIEEEDADFTDVCIPGFKLGDSITYLGLKGQLILVLPINASASRPFTNLKYSRVEIDEVRFEWAECMLDYI</sequence>
<dbReference type="InterPro" id="IPR038716">
    <property type="entry name" value="P1/P2_N_sf"/>
</dbReference>
<dbReference type="PANTHER" id="PTHR21141">
    <property type="entry name" value="60S ACIDIC RIBOSOMAL PROTEIN FAMILY MEMBER"/>
    <property type="match status" value="1"/>
</dbReference>
<dbReference type="GO" id="GO:0022625">
    <property type="term" value="C:cytosolic large ribosomal subunit"/>
    <property type="evidence" value="ECO:0007669"/>
    <property type="project" value="InterPro"/>
</dbReference>
<gene>
    <name evidence="7" type="ORF">ZIOFF_001643</name>
</gene>
<feature type="compositionally biased region" description="Basic and acidic residues" evidence="6">
    <location>
        <begin position="97"/>
        <end position="107"/>
    </location>
</feature>
<dbReference type="CDD" id="cd05833">
    <property type="entry name" value="Ribosomal_P2"/>
    <property type="match status" value="1"/>
</dbReference>
<dbReference type="AlphaFoldDB" id="A0A8J5IKA9"/>
<evidence type="ECO:0000256" key="2">
    <source>
        <dbReference type="ARBA" id="ARBA00005436"/>
    </source>
</evidence>
<comment type="function">
    <text evidence="1">Plays an important role in the elongation step of protein synthesis.</text>
</comment>
<dbReference type="Proteomes" id="UP000734854">
    <property type="component" value="Unassembled WGS sequence"/>
</dbReference>
<evidence type="ECO:0000256" key="6">
    <source>
        <dbReference type="SAM" id="MobiDB-lite"/>
    </source>
</evidence>
<comment type="caution">
    <text evidence="7">The sequence shown here is derived from an EMBL/GenBank/DDBJ whole genome shotgun (WGS) entry which is preliminary data.</text>
</comment>
<dbReference type="GO" id="GO:0003735">
    <property type="term" value="F:structural constituent of ribosome"/>
    <property type="evidence" value="ECO:0007669"/>
    <property type="project" value="InterPro"/>
</dbReference>
<evidence type="ECO:0000313" key="7">
    <source>
        <dbReference type="EMBL" id="KAG6536585.1"/>
    </source>
</evidence>
<protein>
    <submittedName>
        <fullName evidence="7">Uncharacterized protein</fullName>
    </submittedName>
</protein>
<comment type="similarity">
    <text evidence="2">Belongs to the eukaryotic ribosomal protein P1/P2 family.</text>
</comment>
<proteinExistence type="inferred from homology"/>